<evidence type="ECO:0000259" key="3">
    <source>
        <dbReference type="PROSITE" id="PS50977"/>
    </source>
</evidence>
<keyword evidence="1 2" id="KW-0238">DNA-binding</keyword>
<dbReference type="PANTHER" id="PTHR30055">
    <property type="entry name" value="HTH-TYPE TRANSCRIPTIONAL REGULATOR RUTR"/>
    <property type="match status" value="1"/>
</dbReference>
<dbReference type="RefSeq" id="WP_190194838.1">
    <property type="nucleotide sequence ID" value="NZ_BMVU01000083.1"/>
</dbReference>
<dbReference type="InterPro" id="IPR009057">
    <property type="entry name" value="Homeodomain-like_sf"/>
</dbReference>
<dbReference type="AlphaFoldDB" id="A0A918P2J1"/>
<evidence type="ECO:0000256" key="2">
    <source>
        <dbReference type="PROSITE-ProRule" id="PRU00335"/>
    </source>
</evidence>
<dbReference type="GO" id="GO:0003700">
    <property type="term" value="F:DNA-binding transcription factor activity"/>
    <property type="evidence" value="ECO:0007669"/>
    <property type="project" value="TreeGrafter"/>
</dbReference>
<evidence type="ECO:0000313" key="4">
    <source>
        <dbReference type="EMBL" id="GGY12334.1"/>
    </source>
</evidence>
<dbReference type="EMBL" id="BMVU01000083">
    <property type="protein sequence ID" value="GGY12334.1"/>
    <property type="molecule type" value="Genomic_DNA"/>
</dbReference>
<dbReference type="PROSITE" id="PS50977">
    <property type="entry name" value="HTH_TETR_2"/>
    <property type="match status" value="1"/>
</dbReference>
<dbReference type="GO" id="GO:0000976">
    <property type="term" value="F:transcription cis-regulatory region binding"/>
    <property type="evidence" value="ECO:0007669"/>
    <property type="project" value="TreeGrafter"/>
</dbReference>
<dbReference type="Proteomes" id="UP000619244">
    <property type="component" value="Unassembled WGS sequence"/>
</dbReference>
<name>A0A918P2J1_9ACTN</name>
<comment type="caution">
    <text evidence="4">The sequence shown here is derived from an EMBL/GenBank/DDBJ whole genome shotgun (WGS) entry which is preliminary data.</text>
</comment>
<protein>
    <submittedName>
        <fullName evidence="4">TetR family transcriptional regulator</fullName>
    </submittedName>
</protein>
<dbReference type="Pfam" id="PF00440">
    <property type="entry name" value="TetR_N"/>
    <property type="match status" value="1"/>
</dbReference>
<sequence>MTERRPRADAARNREAVLAAADELFASSADPRAITMADIAVAAGVGKGTLFRGFGDRTGLIRTLYAARLEPLRRAVTDGPPPLGPDTPPLERAHALLDGLLCFKFDHRHLSLALEEAAAAGPYEAEHYAWWHGTLRDVLDRLPGFAEGGGSDFAAHALLSAVRADLVDHLAGREGLDRRELRAGLGGFVTRVLGAPSSADGAGPAEDAEAPS</sequence>
<dbReference type="InterPro" id="IPR050109">
    <property type="entry name" value="HTH-type_TetR-like_transc_reg"/>
</dbReference>
<dbReference type="SUPFAM" id="SSF46689">
    <property type="entry name" value="Homeodomain-like"/>
    <property type="match status" value="1"/>
</dbReference>
<organism evidence="4 5">
    <name type="scientific">Streptomyces minutiscleroticus</name>
    <dbReference type="NCBI Taxonomy" id="68238"/>
    <lineage>
        <taxon>Bacteria</taxon>
        <taxon>Bacillati</taxon>
        <taxon>Actinomycetota</taxon>
        <taxon>Actinomycetes</taxon>
        <taxon>Kitasatosporales</taxon>
        <taxon>Streptomycetaceae</taxon>
        <taxon>Streptomyces</taxon>
    </lineage>
</organism>
<dbReference type="PANTHER" id="PTHR30055:SF209">
    <property type="entry name" value="POSSIBLE TRANSCRIPTIONAL REGULATORY PROTEIN (PROBABLY TETR-FAMILY)"/>
    <property type="match status" value="1"/>
</dbReference>
<feature type="domain" description="HTH tetR-type" evidence="3">
    <location>
        <begin position="11"/>
        <end position="72"/>
    </location>
</feature>
<keyword evidence="5" id="KW-1185">Reference proteome</keyword>
<proteinExistence type="predicted"/>
<dbReference type="InterPro" id="IPR001647">
    <property type="entry name" value="HTH_TetR"/>
</dbReference>
<accession>A0A918P2J1</accession>
<feature type="DNA-binding region" description="H-T-H motif" evidence="2">
    <location>
        <begin position="35"/>
        <end position="54"/>
    </location>
</feature>
<evidence type="ECO:0000256" key="1">
    <source>
        <dbReference type="ARBA" id="ARBA00023125"/>
    </source>
</evidence>
<reference evidence="4" key="2">
    <citation type="submission" date="2020-09" db="EMBL/GenBank/DDBJ databases">
        <authorList>
            <person name="Sun Q."/>
            <person name="Ohkuma M."/>
        </authorList>
    </citation>
    <scope>NUCLEOTIDE SEQUENCE</scope>
    <source>
        <strain evidence="4">JCM 4790</strain>
    </source>
</reference>
<dbReference type="Gene3D" id="1.10.357.10">
    <property type="entry name" value="Tetracycline Repressor, domain 2"/>
    <property type="match status" value="1"/>
</dbReference>
<gene>
    <name evidence="4" type="ORF">GCM10010358_75910</name>
</gene>
<reference evidence="4" key="1">
    <citation type="journal article" date="2014" name="Int. J. Syst. Evol. Microbiol.">
        <title>Complete genome sequence of Corynebacterium casei LMG S-19264T (=DSM 44701T), isolated from a smear-ripened cheese.</title>
        <authorList>
            <consortium name="US DOE Joint Genome Institute (JGI-PGF)"/>
            <person name="Walter F."/>
            <person name="Albersmeier A."/>
            <person name="Kalinowski J."/>
            <person name="Ruckert C."/>
        </authorList>
    </citation>
    <scope>NUCLEOTIDE SEQUENCE</scope>
    <source>
        <strain evidence="4">JCM 4790</strain>
    </source>
</reference>
<evidence type="ECO:0000313" key="5">
    <source>
        <dbReference type="Proteomes" id="UP000619244"/>
    </source>
</evidence>